<feature type="transmembrane region" description="Helical" evidence="2">
    <location>
        <begin position="214"/>
        <end position="238"/>
    </location>
</feature>
<feature type="transmembrane region" description="Helical" evidence="2">
    <location>
        <begin position="250"/>
        <end position="273"/>
    </location>
</feature>
<keyword evidence="2" id="KW-0812">Transmembrane</keyword>
<dbReference type="AlphaFoldDB" id="A0A426DCP3"/>
<evidence type="ECO:0000313" key="3">
    <source>
        <dbReference type="EMBL" id="RRK30511.1"/>
    </source>
</evidence>
<keyword evidence="4" id="KW-1185">Reference proteome</keyword>
<accession>A0A426DCP3</accession>
<organism evidence="3 4">
    <name type="scientific">Schaedlerella arabinosiphila</name>
    <dbReference type="NCBI Taxonomy" id="2044587"/>
    <lineage>
        <taxon>Bacteria</taxon>
        <taxon>Bacillati</taxon>
        <taxon>Bacillota</taxon>
        <taxon>Clostridia</taxon>
        <taxon>Lachnospirales</taxon>
        <taxon>Lachnospiraceae</taxon>
        <taxon>Schaedlerella</taxon>
    </lineage>
</organism>
<evidence type="ECO:0000256" key="2">
    <source>
        <dbReference type="SAM" id="Phobius"/>
    </source>
</evidence>
<name>A0A426DCP3_9FIRM</name>
<gene>
    <name evidence="3" type="ORF">EBB54_03290</name>
</gene>
<feature type="transmembrane region" description="Helical" evidence="2">
    <location>
        <begin position="181"/>
        <end position="202"/>
    </location>
</feature>
<reference evidence="3" key="1">
    <citation type="submission" date="2018-10" db="EMBL/GenBank/DDBJ databases">
        <title>Schaedlerella arabinophila gen. nov. sp. nov., isolated from the mouse intestinal tract and comparative analysis with the genome of the closely related altered Schaedler flora strain ASF502.</title>
        <authorList>
            <person name="Miyake S."/>
            <person name="Soh M."/>
            <person name="Seedorf H."/>
        </authorList>
    </citation>
    <scope>NUCLEOTIDE SEQUENCE [LARGE SCALE GENOMIC DNA]</scope>
    <source>
        <strain evidence="3">DSM 106076</strain>
    </source>
</reference>
<comment type="caution">
    <text evidence="3">The sequence shown here is derived from an EMBL/GenBank/DDBJ whole genome shotgun (WGS) entry which is preliminary data.</text>
</comment>
<evidence type="ECO:0000313" key="4">
    <source>
        <dbReference type="Proteomes" id="UP000274920"/>
    </source>
</evidence>
<dbReference type="EMBL" id="RHJS01000002">
    <property type="protein sequence ID" value="RRK30511.1"/>
    <property type="molecule type" value="Genomic_DNA"/>
</dbReference>
<sequence>MDLTKESQQRTEFCDILFELAKSQELLQDAYYRSSMYRRLESLYDAESQDKRFRHFYTDIFSVLTQIQQNPKLGDINILGQNLAMIRSGYKPQNKAADEKRIIDVSDAIKKLYDHVNLDIARITYSDGANRKISGESSLEILQSQINALQQKAQEIKKDYGDTEKKIIEVENKLDNSQKEYITILGIFAAVVLAFTGGIAFSTSVLNNIAQSSVYRTISVALIIGLVLINVLFGLFYYINSLVNKEKKIFPLLISNIVIIILLKLRTLISAYAS</sequence>
<keyword evidence="2" id="KW-1133">Transmembrane helix</keyword>
<dbReference type="RefSeq" id="WP_125126329.1">
    <property type="nucleotide sequence ID" value="NZ_RHJS01000002.1"/>
</dbReference>
<evidence type="ECO:0000256" key="1">
    <source>
        <dbReference type="SAM" id="Coils"/>
    </source>
</evidence>
<keyword evidence="2" id="KW-0472">Membrane</keyword>
<feature type="coiled-coil region" evidence="1">
    <location>
        <begin position="139"/>
        <end position="180"/>
    </location>
</feature>
<proteinExistence type="predicted"/>
<keyword evidence="1" id="KW-0175">Coiled coil</keyword>
<protein>
    <submittedName>
        <fullName evidence="3">Uncharacterized protein</fullName>
    </submittedName>
</protein>
<dbReference type="Proteomes" id="UP000274920">
    <property type="component" value="Unassembled WGS sequence"/>
</dbReference>